<feature type="coiled-coil region" evidence="8">
    <location>
        <begin position="258"/>
        <end position="285"/>
    </location>
</feature>
<evidence type="ECO:0000256" key="1">
    <source>
        <dbReference type="ARBA" id="ARBA00004496"/>
    </source>
</evidence>
<dbReference type="PANTHER" id="PTHR46630">
    <property type="entry name" value="TETRATRICOPEPTIDE REPEAT PROTEIN 29"/>
    <property type="match status" value="1"/>
</dbReference>
<organism evidence="10 11">
    <name type="scientific">Mizuhopecten yessoensis</name>
    <name type="common">Japanese scallop</name>
    <name type="synonym">Patinopecten yessoensis</name>
    <dbReference type="NCBI Taxonomy" id="6573"/>
    <lineage>
        <taxon>Eukaryota</taxon>
        <taxon>Metazoa</taxon>
        <taxon>Spiralia</taxon>
        <taxon>Lophotrochozoa</taxon>
        <taxon>Mollusca</taxon>
        <taxon>Bivalvia</taxon>
        <taxon>Autobranchia</taxon>
        <taxon>Pteriomorphia</taxon>
        <taxon>Pectinida</taxon>
        <taxon>Pectinoidea</taxon>
        <taxon>Pectinidae</taxon>
        <taxon>Mizuhopecten</taxon>
    </lineage>
</organism>
<dbReference type="EMBL" id="NEDP02005592">
    <property type="protein sequence ID" value="OWF37253.1"/>
    <property type="molecule type" value="Genomic_DNA"/>
</dbReference>
<evidence type="ECO:0000256" key="4">
    <source>
        <dbReference type="ARBA" id="ARBA00022803"/>
    </source>
</evidence>
<dbReference type="SMART" id="SM00028">
    <property type="entry name" value="TPR"/>
    <property type="match status" value="5"/>
</dbReference>
<feature type="compositionally biased region" description="Basic and acidic residues" evidence="9">
    <location>
        <begin position="487"/>
        <end position="497"/>
    </location>
</feature>
<feature type="region of interest" description="Disordered" evidence="9">
    <location>
        <begin position="1"/>
        <end position="54"/>
    </location>
</feature>
<dbReference type="GO" id="GO:0005737">
    <property type="term" value="C:cytoplasm"/>
    <property type="evidence" value="ECO:0007669"/>
    <property type="project" value="UniProtKB-SubCell"/>
</dbReference>
<comment type="function">
    <text evidence="6">Axonemal protein which is implicated in axonemal and/or peri-axonemal structure assembly and regulates flagellum assembly and beating and therefore sperm motility.</text>
</comment>
<protein>
    <recommendedName>
        <fullName evidence="5">Tetratricopeptide repeat protein 29</fullName>
    </recommendedName>
</protein>
<feature type="region of interest" description="Disordered" evidence="9">
    <location>
        <begin position="453"/>
        <end position="516"/>
    </location>
</feature>
<dbReference type="PROSITE" id="PS50005">
    <property type="entry name" value="TPR"/>
    <property type="match status" value="2"/>
</dbReference>
<name>A0A210PL91_MIZYE</name>
<dbReference type="InterPro" id="IPR019734">
    <property type="entry name" value="TPR_rpt"/>
</dbReference>
<evidence type="ECO:0000256" key="5">
    <source>
        <dbReference type="ARBA" id="ARBA00040665"/>
    </source>
</evidence>
<dbReference type="PANTHER" id="PTHR46630:SF1">
    <property type="entry name" value="TETRATRICOPEPTIDE REPEAT PROTEIN 29"/>
    <property type="match status" value="1"/>
</dbReference>
<feature type="compositionally biased region" description="Basic and acidic residues" evidence="9">
    <location>
        <begin position="453"/>
        <end position="469"/>
    </location>
</feature>
<dbReference type="OrthoDB" id="626167at2759"/>
<dbReference type="GO" id="GO:0005929">
    <property type="term" value="C:cilium"/>
    <property type="evidence" value="ECO:0007669"/>
    <property type="project" value="TreeGrafter"/>
</dbReference>
<accession>A0A210PL91</accession>
<keyword evidence="8" id="KW-0175">Coiled coil</keyword>
<keyword evidence="4 7" id="KW-0802">TPR repeat</keyword>
<dbReference type="InterPro" id="IPR011990">
    <property type="entry name" value="TPR-like_helical_dom_sf"/>
</dbReference>
<evidence type="ECO:0000256" key="8">
    <source>
        <dbReference type="SAM" id="Coils"/>
    </source>
</evidence>
<comment type="subcellular location">
    <subcellularLocation>
        <location evidence="1">Cytoplasm</location>
    </subcellularLocation>
</comment>
<feature type="repeat" description="TPR" evidence="7">
    <location>
        <begin position="372"/>
        <end position="405"/>
    </location>
</feature>
<dbReference type="Pfam" id="PF13181">
    <property type="entry name" value="TPR_8"/>
    <property type="match status" value="3"/>
</dbReference>
<evidence type="ECO:0000256" key="2">
    <source>
        <dbReference type="ARBA" id="ARBA00022490"/>
    </source>
</evidence>
<evidence type="ECO:0000256" key="9">
    <source>
        <dbReference type="SAM" id="MobiDB-lite"/>
    </source>
</evidence>
<evidence type="ECO:0000313" key="11">
    <source>
        <dbReference type="Proteomes" id="UP000242188"/>
    </source>
</evidence>
<keyword evidence="3" id="KW-0677">Repeat</keyword>
<proteinExistence type="predicted"/>
<keyword evidence="2" id="KW-0963">Cytoplasm</keyword>
<feature type="compositionally biased region" description="Low complexity" evidence="9">
    <location>
        <begin position="500"/>
        <end position="516"/>
    </location>
</feature>
<dbReference type="Gene3D" id="1.25.40.10">
    <property type="entry name" value="Tetratricopeptide repeat domain"/>
    <property type="match status" value="2"/>
</dbReference>
<dbReference type="Proteomes" id="UP000242188">
    <property type="component" value="Unassembled WGS sequence"/>
</dbReference>
<dbReference type="GO" id="GO:0003341">
    <property type="term" value="P:cilium movement"/>
    <property type="evidence" value="ECO:0007669"/>
    <property type="project" value="TreeGrafter"/>
</dbReference>
<dbReference type="AlphaFoldDB" id="A0A210PL91"/>
<dbReference type="STRING" id="6573.A0A210PL91"/>
<reference evidence="10 11" key="1">
    <citation type="journal article" date="2017" name="Nat. Ecol. Evol.">
        <title>Scallop genome provides insights into evolution of bilaterian karyotype and development.</title>
        <authorList>
            <person name="Wang S."/>
            <person name="Zhang J."/>
            <person name="Jiao W."/>
            <person name="Li J."/>
            <person name="Xun X."/>
            <person name="Sun Y."/>
            <person name="Guo X."/>
            <person name="Huan P."/>
            <person name="Dong B."/>
            <person name="Zhang L."/>
            <person name="Hu X."/>
            <person name="Sun X."/>
            <person name="Wang J."/>
            <person name="Zhao C."/>
            <person name="Wang Y."/>
            <person name="Wang D."/>
            <person name="Huang X."/>
            <person name="Wang R."/>
            <person name="Lv J."/>
            <person name="Li Y."/>
            <person name="Zhang Z."/>
            <person name="Liu B."/>
            <person name="Lu W."/>
            <person name="Hui Y."/>
            <person name="Liang J."/>
            <person name="Zhou Z."/>
            <person name="Hou R."/>
            <person name="Li X."/>
            <person name="Liu Y."/>
            <person name="Li H."/>
            <person name="Ning X."/>
            <person name="Lin Y."/>
            <person name="Zhao L."/>
            <person name="Xing Q."/>
            <person name="Dou J."/>
            <person name="Li Y."/>
            <person name="Mao J."/>
            <person name="Guo H."/>
            <person name="Dou H."/>
            <person name="Li T."/>
            <person name="Mu C."/>
            <person name="Jiang W."/>
            <person name="Fu Q."/>
            <person name="Fu X."/>
            <person name="Miao Y."/>
            <person name="Liu J."/>
            <person name="Yu Q."/>
            <person name="Li R."/>
            <person name="Liao H."/>
            <person name="Li X."/>
            <person name="Kong Y."/>
            <person name="Jiang Z."/>
            <person name="Chourrout D."/>
            <person name="Li R."/>
            <person name="Bao Z."/>
        </authorList>
    </citation>
    <scope>NUCLEOTIDE SEQUENCE [LARGE SCALE GENOMIC DNA]</scope>
    <source>
        <strain evidence="10 11">PY_sf001</strain>
    </source>
</reference>
<sequence length="516" mass="58659">MATMAATLPPINGSAGSRKGQNVQHFMPSPPKGPPSGKKLKPLRKIPSTPDRDPFVKHDILRQQQPDLSKRQTASFRNTYKHNLCLDMLQEGYHKSFSELFALIKQQEEERLERGPESLMWTLIMLKDQHAKLDMLKVHLTRAEEAYRKGDFSEVYRNRYELARYFQSTKDDKWLADHFFTTCLQTSTEVQGDHGKMQAQGHYNVGVSLEENGDNYEAVDHFEAYYKLAVDHKEWITADDVTFHTDACFNLWRIYTAIGQVLERQEELEKALDFLTKALNMAKESHDKTLEGQASYTLGQTHEKCGDGKSALVHLNNFLDICNEFGNSEGIGKACDAISKAYASQGKLEESIEYLRKFVEVTEQSGEELAYSRACHNLGNILNSLGRYDEATDYFSKAYNISRTLSDKEAINTNRVQFGIAMAHRMMGGFHGHVVLEHRPALERMIEWKSARTDEFEKPFPEPKEEEPTKAPTPVPPAPVEAESTQEEAKPEEDNAQQRDGTMTEDTPTETGTMDS</sequence>
<dbReference type="SUPFAM" id="SSF48452">
    <property type="entry name" value="TPR-like"/>
    <property type="match status" value="1"/>
</dbReference>
<dbReference type="InterPro" id="IPR051476">
    <property type="entry name" value="Bac_ResReg_Asp_Phosphatase"/>
</dbReference>
<evidence type="ECO:0000313" key="10">
    <source>
        <dbReference type="EMBL" id="OWF37253.1"/>
    </source>
</evidence>
<evidence type="ECO:0000256" key="7">
    <source>
        <dbReference type="PROSITE-ProRule" id="PRU00339"/>
    </source>
</evidence>
<gene>
    <name evidence="10" type="ORF">KP79_PYT12721</name>
</gene>
<evidence type="ECO:0000256" key="6">
    <source>
        <dbReference type="ARBA" id="ARBA00044739"/>
    </source>
</evidence>
<comment type="caution">
    <text evidence="10">The sequence shown here is derived from an EMBL/GenBank/DDBJ whole genome shotgun (WGS) entry which is preliminary data.</text>
</comment>
<evidence type="ECO:0000256" key="3">
    <source>
        <dbReference type="ARBA" id="ARBA00022737"/>
    </source>
</evidence>
<keyword evidence="11" id="KW-1185">Reference proteome</keyword>
<feature type="repeat" description="TPR" evidence="7">
    <location>
        <begin position="252"/>
        <end position="285"/>
    </location>
</feature>